<evidence type="ECO:0000256" key="4">
    <source>
        <dbReference type="ARBA" id="ARBA00022982"/>
    </source>
</evidence>
<dbReference type="OMA" id="WIRIAKT"/>
<organism evidence="7 8">
    <name type="scientific">Taxus chinensis</name>
    <name type="common">Chinese yew</name>
    <name type="synonym">Taxus wallichiana var. chinensis</name>
    <dbReference type="NCBI Taxonomy" id="29808"/>
    <lineage>
        <taxon>Eukaryota</taxon>
        <taxon>Viridiplantae</taxon>
        <taxon>Streptophyta</taxon>
        <taxon>Embryophyta</taxon>
        <taxon>Tracheophyta</taxon>
        <taxon>Spermatophyta</taxon>
        <taxon>Pinopsida</taxon>
        <taxon>Pinidae</taxon>
        <taxon>Conifers II</taxon>
        <taxon>Cupressales</taxon>
        <taxon>Taxaceae</taxon>
        <taxon>Taxus</taxon>
    </lineage>
</organism>
<comment type="cofactor">
    <cofactor evidence="1">
        <name>Fe cation</name>
        <dbReference type="ChEBI" id="CHEBI:24875"/>
    </cofactor>
</comment>
<dbReference type="Gene3D" id="3.40.50.360">
    <property type="match status" value="1"/>
</dbReference>
<dbReference type="InterPro" id="IPR045761">
    <property type="entry name" value="ODP_dom"/>
</dbReference>
<evidence type="ECO:0000313" key="7">
    <source>
        <dbReference type="EMBL" id="KAH9288685.1"/>
    </source>
</evidence>
<keyword evidence="4" id="KW-0249">Electron transport</keyword>
<dbReference type="SMART" id="SM00849">
    <property type="entry name" value="Lactamase_B"/>
    <property type="match status" value="1"/>
</dbReference>
<dbReference type="SUPFAM" id="SSF50475">
    <property type="entry name" value="FMN-binding split barrel"/>
    <property type="match status" value="1"/>
</dbReference>
<evidence type="ECO:0000259" key="6">
    <source>
        <dbReference type="PROSITE" id="PS50902"/>
    </source>
</evidence>
<dbReference type="InterPro" id="IPR002563">
    <property type="entry name" value="Flavin_Rdtase-like_dom"/>
</dbReference>
<dbReference type="Pfam" id="PF00258">
    <property type="entry name" value="Flavodoxin_1"/>
    <property type="match status" value="1"/>
</dbReference>
<dbReference type="SMART" id="SM00903">
    <property type="entry name" value="Flavin_Reduct"/>
    <property type="match status" value="1"/>
</dbReference>
<evidence type="ECO:0000256" key="2">
    <source>
        <dbReference type="ARBA" id="ARBA00006098"/>
    </source>
</evidence>
<dbReference type="CDD" id="cd07709">
    <property type="entry name" value="flavodiiron_proteins_MBL-fold"/>
    <property type="match status" value="1"/>
</dbReference>
<accession>A0AA38F4G2</accession>
<dbReference type="Gene3D" id="3.60.15.10">
    <property type="entry name" value="Ribonuclease Z/Hydroxyacylglutathione hydrolase-like"/>
    <property type="match status" value="1"/>
</dbReference>
<dbReference type="GO" id="GO:0009055">
    <property type="term" value="F:electron transfer activity"/>
    <property type="evidence" value="ECO:0007669"/>
    <property type="project" value="InterPro"/>
</dbReference>
<dbReference type="InterPro" id="IPR001279">
    <property type="entry name" value="Metallo-B-lactamas"/>
</dbReference>
<dbReference type="PROSITE" id="PS00201">
    <property type="entry name" value="FLAVODOXIN"/>
    <property type="match status" value="1"/>
</dbReference>
<evidence type="ECO:0000256" key="5">
    <source>
        <dbReference type="ARBA" id="ARBA00025633"/>
    </source>
</evidence>
<dbReference type="PANTHER" id="PTHR32145:SF31">
    <property type="entry name" value="FLAVIN REDUCTASE-LIKE FMN-BINDING PROTEIN"/>
    <property type="match status" value="1"/>
</dbReference>
<gene>
    <name evidence="7" type="ORF">KI387_032802</name>
</gene>
<dbReference type="InterPro" id="IPR001226">
    <property type="entry name" value="Flavodoxin_CS"/>
</dbReference>
<keyword evidence="8" id="KW-1185">Reference proteome</keyword>
<dbReference type="InterPro" id="IPR036866">
    <property type="entry name" value="RibonucZ/Hydroxyglut_hydro"/>
</dbReference>
<comment type="function">
    <text evidence="5">Mediates electron transfer from NADH to oxygen, reducing it to water. This modular protein has 3 redox cofactors, in other organisms the same activity requires 2 or 3 proteins.</text>
</comment>
<dbReference type="AlphaFoldDB" id="A0AA38F4G2"/>
<comment type="caution">
    <text evidence="7">The sequence shown here is derived from an EMBL/GenBank/DDBJ whole genome shotgun (WGS) entry which is preliminary data.</text>
</comment>
<name>A0AA38F4G2_TAXCH</name>
<dbReference type="SUPFAM" id="SSF52218">
    <property type="entry name" value="Flavoproteins"/>
    <property type="match status" value="1"/>
</dbReference>
<evidence type="ECO:0000256" key="3">
    <source>
        <dbReference type="ARBA" id="ARBA00022448"/>
    </source>
</evidence>
<dbReference type="InterPro" id="IPR012349">
    <property type="entry name" value="Split_barrel_FMN-bd"/>
</dbReference>
<protein>
    <recommendedName>
        <fullName evidence="6">Flavodoxin-like domain-containing protein</fullName>
    </recommendedName>
</protein>
<evidence type="ECO:0000256" key="1">
    <source>
        <dbReference type="ARBA" id="ARBA00001962"/>
    </source>
</evidence>
<sequence length="885" mass="98695">MQPMWKSLHGKFLSGACTCSPNLPVEAFIEFTYICIHLECFPEFKIAHMQLKIKDDEICLNYLRQTLHWCIYWIRIAKTSRIKGEDRSLHKLCVISDLDLKLSFSLNFTNSANYWLDCTSSFLSFRILLFSSSAHISYNCLLAAKLLSYDCKYLICNIVISSDMQLKNDCFGRRMLEKKYISSFKFTTQASEKESSTLISSSTYQSPPAMEKQVSNKEMSFIFSFKDRFERVVNITTDTLTLQSCSYERLKFEVEYGLKRGTTDNSYIIEGPMGMALIDVPDQAFTEEYIRTLMNTKDIDLLKYIIIGHLSPKRIDSLTALGESLEQRSSFALPLDVYCSNPAAQLLSVSMPEKLKDTFSLKVVRSGDTLDLGGGHKLQFILTPTPRWPDGMCTYDPATQLIFTHKFFSAHVCTDNDFDIGGWEAYGEDWRFFYDCMLSPVARQANAALQKLPIVAQFSKPSYTGKMGIDVVKADVKYILSTMLSSLNLPLSTSTAISGSLKAEGVFVTAAICPIHGPIVQYTLTELVREYKAWTQQRLKQTDEATIAVIYASAYGNTAALAQAISRGISKAGIGVETLNCEHTTSEEVSSLIRRCNGFVIGSPTLAGHMPTPIQNALGVILSDNEARTKPCGVFGSFGWSGEAVDEIEQRLKDGGYSFPFPTIRCKFKPTEGMLQICEESGTDIAQAVRKSKLKQRRETSQFVMASNVEQAVGRVIGSLCVVSAKNSDAESAMLASWVSQATFVPPGITLAVAKDRAVESLVLPGGKFVLNVLGEGKSSATMKRLLKPYKPGEPRFLGLQTKEASNGGRILLDAISWMECTVQSRMEAGDHWVLYATIDDGQLQRLLVVGSFTEMASIEKRIMGLATNMNELEFHLHHWKRHFL</sequence>
<dbReference type="EMBL" id="JAHRHJ020003813">
    <property type="protein sequence ID" value="KAH9288685.1"/>
    <property type="molecule type" value="Genomic_DNA"/>
</dbReference>
<comment type="similarity">
    <text evidence="2">In the C-terminal section; belongs to the flavodoxin reductase family.</text>
</comment>
<dbReference type="SUPFAM" id="SSF56281">
    <property type="entry name" value="Metallo-hydrolase/oxidoreductase"/>
    <property type="match status" value="1"/>
</dbReference>
<dbReference type="InterPro" id="IPR008254">
    <property type="entry name" value="Flavodoxin/NO_synth"/>
</dbReference>
<evidence type="ECO:0000313" key="8">
    <source>
        <dbReference type="Proteomes" id="UP000824469"/>
    </source>
</evidence>
<dbReference type="PANTHER" id="PTHR32145">
    <property type="entry name" value="DIFLAVIN FLAVOPROTEIN A 2-RELATED"/>
    <property type="match status" value="1"/>
</dbReference>
<dbReference type="InterPro" id="IPR051285">
    <property type="entry name" value="NADH_oxidoreductase_modular"/>
</dbReference>
<dbReference type="InterPro" id="IPR029039">
    <property type="entry name" value="Flavoprotein-like_sf"/>
</dbReference>
<reference evidence="7 8" key="1">
    <citation type="journal article" date="2021" name="Nat. Plants">
        <title>The Taxus genome provides insights into paclitaxel biosynthesis.</title>
        <authorList>
            <person name="Xiong X."/>
            <person name="Gou J."/>
            <person name="Liao Q."/>
            <person name="Li Y."/>
            <person name="Zhou Q."/>
            <person name="Bi G."/>
            <person name="Li C."/>
            <person name="Du R."/>
            <person name="Wang X."/>
            <person name="Sun T."/>
            <person name="Guo L."/>
            <person name="Liang H."/>
            <person name="Lu P."/>
            <person name="Wu Y."/>
            <person name="Zhang Z."/>
            <person name="Ro D.K."/>
            <person name="Shang Y."/>
            <person name="Huang S."/>
            <person name="Yan J."/>
        </authorList>
    </citation>
    <scope>NUCLEOTIDE SEQUENCE [LARGE SCALE GENOMIC DNA]</scope>
    <source>
        <strain evidence="7">Ta-2019</strain>
    </source>
</reference>
<proteinExistence type="inferred from homology"/>
<dbReference type="Proteomes" id="UP000824469">
    <property type="component" value="Unassembled WGS sequence"/>
</dbReference>
<dbReference type="GO" id="GO:0010181">
    <property type="term" value="F:FMN binding"/>
    <property type="evidence" value="ECO:0007669"/>
    <property type="project" value="InterPro"/>
</dbReference>
<dbReference type="Pfam" id="PF01613">
    <property type="entry name" value="Flavin_Reduct"/>
    <property type="match status" value="1"/>
</dbReference>
<keyword evidence="3" id="KW-0813">Transport</keyword>
<dbReference type="Pfam" id="PF19583">
    <property type="entry name" value="ODP"/>
    <property type="match status" value="1"/>
</dbReference>
<dbReference type="Gene3D" id="2.30.110.10">
    <property type="entry name" value="Electron Transport, Fmn-binding Protein, Chain A"/>
    <property type="match status" value="1"/>
</dbReference>
<feature type="domain" description="Flavodoxin-like" evidence="6">
    <location>
        <begin position="547"/>
        <end position="686"/>
    </location>
</feature>
<dbReference type="PROSITE" id="PS50902">
    <property type="entry name" value="FLAVODOXIN_LIKE"/>
    <property type="match status" value="1"/>
</dbReference>